<feature type="transmembrane region" description="Helical" evidence="16">
    <location>
        <begin position="78"/>
        <end position="96"/>
    </location>
</feature>
<evidence type="ECO:0000256" key="12">
    <source>
        <dbReference type="ARBA" id="ARBA00037890"/>
    </source>
</evidence>
<keyword evidence="7" id="KW-0444">Lipid biosynthesis</keyword>
<dbReference type="InterPro" id="IPR000462">
    <property type="entry name" value="CDP-OH_P_trans"/>
</dbReference>
<feature type="transmembrane region" description="Helical" evidence="16">
    <location>
        <begin position="202"/>
        <end position="226"/>
    </location>
</feature>
<protein>
    <recommendedName>
        <fullName evidence="13">diacylglycerol cholinephosphotransferase</fullName>
        <ecNumber evidence="13">2.7.8.2</ecNumber>
    </recommendedName>
</protein>
<dbReference type="GO" id="GO:0006646">
    <property type="term" value="P:phosphatidylethanolamine biosynthetic process"/>
    <property type="evidence" value="ECO:0000318"/>
    <property type="project" value="GO_Central"/>
</dbReference>
<evidence type="ECO:0000256" key="11">
    <source>
        <dbReference type="ARBA" id="ARBA00036890"/>
    </source>
</evidence>
<dbReference type="EMBL" id="EAAA01002143">
    <property type="status" value="NOT_ANNOTATED_CDS"/>
    <property type="molecule type" value="Genomic_DNA"/>
</dbReference>
<evidence type="ECO:0000256" key="2">
    <source>
        <dbReference type="ARBA" id="ARBA00010441"/>
    </source>
</evidence>
<keyword evidence="3 15" id="KW-0808">Transferase</keyword>
<evidence type="ECO:0000256" key="1">
    <source>
        <dbReference type="ARBA" id="ARBA00004141"/>
    </source>
</evidence>
<dbReference type="PANTHER" id="PTHR10414:SF37">
    <property type="entry name" value="BB IN A BOXCAR, ISOFORM C"/>
    <property type="match status" value="1"/>
</dbReference>
<evidence type="ECO:0000256" key="9">
    <source>
        <dbReference type="ARBA" id="ARBA00036100"/>
    </source>
</evidence>
<keyword evidence="6 16" id="KW-0472">Membrane</keyword>
<feature type="transmembrane region" description="Helical" evidence="16">
    <location>
        <begin position="44"/>
        <end position="66"/>
    </location>
</feature>
<organism evidence="17 18">
    <name type="scientific">Ciona intestinalis</name>
    <name type="common">Transparent sea squirt</name>
    <name type="synonym">Ascidia intestinalis</name>
    <dbReference type="NCBI Taxonomy" id="7719"/>
    <lineage>
        <taxon>Eukaryota</taxon>
        <taxon>Metazoa</taxon>
        <taxon>Chordata</taxon>
        <taxon>Tunicata</taxon>
        <taxon>Ascidiacea</taxon>
        <taxon>Phlebobranchia</taxon>
        <taxon>Cionidae</taxon>
        <taxon>Ciona</taxon>
    </lineage>
</organism>
<comment type="pathway">
    <text evidence="12">Phospholipid metabolism; phosphatidylcholine biosynthesis; phosphatidylcholine from phosphocholine: step 2/2.</text>
</comment>
<evidence type="ECO:0000256" key="10">
    <source>
        <dbReference type="ARBA" id="ARBA00036651"/>
    </source>
</evidence>
<dbReference type="GO" id="GO:0004307">
    <property type="term" value="F:ethanolaminephosphotransferase activity"/>
    <property type="evidence" value="ECO:0000318"/>
    <property type="project" value="GO_Central"/>
</dbReference>
<dbReference type="InterPro" id="IPR014472">
    <property type="entry name" value="CHOPT"/>
</dbReference>
<dbReference type="HOGENOM" id="CLU_035066_1_0_1"/>
<keyword evidence="18" id="KW-1185">Reference proteome</keyword>
<comment type="catalytic activity">
    <reaction evidence="9">
        <text>1-hexadecanoyl-2-(4Z,7Z,10Z,13Z,16Z,19Z-docosahexaenoyl)-sn-glycerol + CDP-choline = 1-hexadecanoyl-2-(4Z,7Z,10Z,13Z,16Z,19Z-docosahexaenoyl)-sn-glycero-3-phosphocholine + CMP + H(+)</text>
        <dbReference type="Rhea" id="RHEA:54332"/>
        <dbReference type="ChEBI" id="CHEBI:15378"/>
        <dbReference type="ChEBI" id="CHEBI:58779"/>
        <dbReference type="ChEBI" id="CHEBI:60377"/>
        <dbReference type="ChEBI" id="CHEBI:74963"/>
        <dbReference type="ChEBI" id="CHEBI:82949"/>
    </reaction>
    <physiologicalReaction direction="left-to-right" evidence="9">
        <dbReference type="Rhea" id="RHEA:54333"/>
    </physiologicalReaction>
</comment>
<dbReference type="GO" id="GO:0004142">
    <property type="term" value="F:diacylglycerol cholinephosphotransferase activity"/>
    <property type="evidence" value="ECO:0000318"/>
    <property type="project" value="GO_Central"/>
</dbReference>
<evidence type="ECO:0000256" key="13">
    <source>
        <dbReference type="ARBA" id="ARBA00038987"/>
    </source>
</evidence>
<keyword evidence="5 16" id="KW-1133">Transmembrane helix</keyword>
<name>H2Y2E8_CIOIN</name>
<sequence>MEVLTVAQLKGLEKHKYSSTGSSLVEPVMQVFWRWLIELFPMWIAPNMITIIGLIVNIVCSFLLMWYCPTATETAPSWVYFINCIGLFIYQALDAIDGKQARRTGSSTPLGELFDHGCDSVSCVFVALATSISMQLGYHPWVMFTMSVSSYFTFYFGHWCSYVTGVLQFGLIDVTEIQLFTMLVFLFSGTFGPAVWSTQIPVLGYPLHVVPFIFVVIGCLVTYVRFTRKIMNGGCGQNGSTIADTSVISPFFNIAVVVAFCLMIATQSKHMLFHNHPVLYLLFFGFVSAKVTNRLVVAHMTRSELHLLDTSLLGPAALFLNQYFGFYVNEYFLLWICFIHSTFDIVQYMVQTYNQIADHLNVYIFSLAPREGAKKKN</sequence>
<evidence type="ECO:0000256" key="15">
    <source>
        <dbReference type="RuleBase" id="RU003750"/>
    </source>
</evidence>
<comment type="catalytic activity">
    <reaction evidence="10">
        <text>1,2-dioctanoyl-sn-glycerol + CDP-choline = 1,2-dioctanoyl-sn-glycero-3-phosphocholine + CMP + H(+)</text>
        <dbReference type="Rhea" id="RHEA:54232"/>
        <dbReference type="ChEBI" id="CHEBI:15378"/>
        <dbReference type="ChEBI" id="CHEBI:58779"/>
        <dbReference type="ChEBI" id="CHEBI:60377"/>
        <dbReference type="ChEBI" id="CHEBI:76979"/>
        <dbReference type="ChEBI" id="CHEBI:78228"/>
    </reaction>
    <physiologicalReaction direction="left-to-right" evidence="10">
        <dbReference type="Rhea" id="RHEA:54233"/>
    </physiologicalReaction>
</comment>
<comment type="catalytic activity">
    <reaction evidence="11">
        <text>1-hexadecanoyl-2-(9Z-octadecenoyl)-sn-glycerol + CDP-choline = 1-hexadecanoyl-2-(9Z-octadecenoyl)-sn-glycero-3-phosphocholine + CMP + H(+)</text>
        <dbReference type="Rhea" id="RHEA:54244"/>
        <dbReference type="ChEBI" id="CHEBI:15378"/>
        <dbReference type="ChEBI" id="CHEBI:58779"/>
        <dbReference type="ChEBI" id="CHEBI:60377"/>
        <dbReference type="ChEBI" id="CHEBI:73001"/>
        <dbReference type="ChEBI" id="CHEBI:75466"/>
    </reaction>
    <physiologicalReaction direction="left-to-right" evidence="11">
        <dbReference type="Rhea" id="RHEA:54245"/>
    </physiologicalReaction>
</comment>
<feature type="transmembrane region" description="Helical" evidence="16">
    <location>
        <begin position="247"/>
        <end position="266"/>
    </location>
</feature>
<evidence type="ECO:0000313" key="17">
    <source>
        <dbReference type="Ensembl" id="ENSCINP00000036083.1"/>
    </source>
</evidence>
<keyword evidence="4 16" id="KW-0812">Transmembrane</keyword>
<dbReference type="FunFam" id="1.20.120.1760:FF:000002">
    <property type="entry name" value="Choline/ethanolamine phosphotransferase 1"/>
    <property type="match status" value="1"/>
</dbReference>
<evidence type="ECO:0000313" key="18">
    <source>
        <dbReference type="Proteomes" id="UP000008144"/>
    </source>
</evidence>
<comment type="similarity">
    <text evidence="2 15">Belongs to the CDP-alcohol phosphatidyltransferase class-I family.</text>
</comment>
<evidence type="ECO:0000256" key="7">
    <source>
        <dbReference type="ARBA" id="ARBA00023209"/>
    </source>
</evidence>
<comment type="catalytic activity">
    <reaction evidence="14">
        <text>CDP-choline + a 1,2-diacyl-sn-glycerol = a 1,2-diacyl-sn-glycero-3-phosphocholine + CMP + H(+)</text>
        <dbReference type="Rhea" id="RHEA:32939"/>
        <dbReference type="ChEBI" id="CHEBI:15378"/>
        <dbReference type="ChEBI" id="CHEBI:17815"/>
        <dbReference type="ChEBI" id="CHEBI:57643"/>
        <dbReference type="ChEBI" id="CHEBI:58779"/>
        <dbReference type="ChEBI" id="CHEBI:60377"/>
        <dbReference type="EC" id="2.7.8.2"/>
    </reaction>
    <physiologicalReaction direction="left-to-right" evidence="14">
        <dbReference type="Rhea" id="RHEA:32940"/>
    </physiologicalReaction>
</comment>
<reference evidence="17" key="3">
    <citation type="submission" date="2025-08" db="UniProtKB">
        <authorList>
            <consortium name="Ensembl"/>
        </authorList>
    </citation>
    <scope>IDENTIFICATION</scope>
</reference>
<keyword evidence="7" id="KW-0443">Lipid metabolism</keyword>
<evidence type="ECO:0000256" key="4">
    <source>
        <dbReference type="ARBA" id="ARBA00022692"/>
    </source>
</evidence>
<dbReference type="GeneTree" id="ENSGT00950000183117"/>
<dbReference type="InterPro" id="IPR048254">
    <property type="entry name" value="CDP_ALCOHOL_P_TRANSF_CS"/>
</dbReference>
<evidence type="ECO:0000256" key="6">
    <source>
        <dbReference type="ARBA" id="ARBA00023136"/>
    </source>
</evidence>
<evidence type="ECO:0000256" key="3">
    <source>
        <dbReference type="ARBA" id="ARBA00022679"/>
    </source>
</evidence>
<reference evidence="17" key="2">
    <citation type="journal article" date="2008" name="Genome Biol.">
        <title>Improved genome assembly and evidence-based global gene model set for the chordate Ciona intestinalis: new insight into intron and operon populations.</title>
        <authorList>
            <person name="Satou Y."/>
            <person name="Mineta K."/>
            <person name="Ogasawara M."/>
            <person name="Sasakura Y."/>
            <person name="Shoguchi E."/>
            <person name="Ueno K."/>
            <person name="Yamada L."/>
            <person name="Matsumoto J."/>
            <person name="Wasserscheid J."/>
            <person name="Dewar K."/>
            <person name="Wiley G.B."/>
            <person name="Macmil S.L."/>
            <person name="Roe B.A."/>
            <person name="Zeller R.W."/>
            <person name="Hastings K.E."/>
            <person name="Lemaire P."/>
            <person name="Lindquist E."/>
            <person name="Endo T."/>
            <person name="Hotta K."/>
            <person name="Inaba K."/>
        </authorList>
    </citation>
    <scope>NUCLEOTIDE SEQUENCE [LARGE SCALE GENOMIC DNA]</scope>
    <source>
        <strain evidence="17">wild type</strain>
    </source>
</reference>
<proteinExistence type="inferred from homology"/>
<dbReference type="STRING" id="7719.ENSCINP00000036083"/>
<evidence type="ECO:0000256" key="14">
    <source>
        <dbReference type="ARBA" id="ARBA00048570"/>
    </source>
</evidence>
<dbReference type="FunCoup" id="H2Y2E8">
    <property type="interactions" value="111"/>
</dbReference>
<dbReference type="EC" id="2.7.8.2" evidence="13"/>
<dbReference type="PIRSF" id="PIRSF015665">
    <property type="entry name" value="CHOPT"/>
    <property type="match status" value="1"/>
</dbReference>
<dbReference type="AlphaFoldDB" id="H2Y2E8"/>
<dbReference type="InterPro" id="IPR043130">
    <property type="entry name" value="CDP-OH_PTrfase_TM_dom"/>
</dbReference>
<dbReference type="GO" id="GO:0005789">
    <property type="term" value="C:endoplasmic reticulum membrane"/>
    <property type="evidence" value="ECO:0000318"/>
    <property type="project" value="GO_Central"/>
</dbReference>
<dbReference type="GO" id="GO:0005794">
    <property type="term" value="C:Golgi apparatus"/>
    <property type="evidence" value="ECO:0000318"/>
    <property type="project" value="GO_Central"/>
</dbReference>
<evidence type="ECO:0000256" key="8">
    <source>
        <dbReference type="ARBA" id="ARBA00023264"/>
    </source>
</evidence>
<reference evidence="18" key="1">
    <citation type="journal article" date="2002" name="Science">
        <title>The draft genome of Ciona intestinalis: insights into chordate and vertebrate origins.</title>
        <authorList>
            <person name="Dehal P."/>
            <person name="Satou Y."/>
            <person name="Campbell R.K."/>
            <person name="Chapman J."/>
            <person name="Degnan B."/>
            <person name="De Tomaso A."/>
            <person name="Davidson B."/>
            <person name="Di Gregorio A."/>
            <person name="Gelpke M."/>
            <person name="Goodstein D.M."/>
            <person name="Harafuji N."/>
            <person name="Hastings K.E."/>
            <person name="Ho I."/>
            <person name="Hotta K."/>
            <person name="Huang W."/>
            <person name="Kawashima T."/>
            <person name="Lemaire P."/>
            <person name="Martinez D."/>
            <person name="Meinertzhagen I.A."/>
            <person name="Necula S."/>
            <person name="Nonaka M."/>
            <person name="Putnam N."/>
            <person name="Rash S."/>
            <person name="Saiga H."/>
            <person name="Satake M."/>
            <person name="Terry A."/>
            <person name="Yamada L."/>
            <person name="Wang H.G."/>
            <person name="Awazu S."/>
            <person name="Azumi K."/>
            <person name="Boore J."/>
            <person name="Branno M."/>
            <person name="Chin-Bow S."/>
            <person name="DeSantis R."/>
            <person name="Doyle S."/>
            <person name="Francino P."/>
            <person name="Keys D.N."/>
            <person name="Haga S."/>
            <person name="Hayashi H."/>
            <person name="Hino K."/>
            <person name="Imai K.S."/>
            <person name="Inaba K."/>
            <person name="Kano S."/>
            <person name="Kobayashi K."/>
            <person name="Kobayashi M."/>
            <person name="Lee B.I."/>
            <person name="Makabe K.W."/>
            <person name="Manohar C."/>
            <person name="Matassi G."/>
            <person name="Medina M."/>
            <person name="Mochizuki Y."/>
            <person name="Mount S."/>
            <person name="Morishita T."/>
            <person name="Miura S."/>
            <person name="Nakayama A."/>
            <person name="Nishizaka S."/>
            <person name="Nomoto H."/>
            <person name="Ohta F."/>
            <person name="Oishi K."/>
            <person name="Rigoutsos I."/>
            <person name="Sano M."/>
            <person name="Sasaki A."/>
            <person name="Sasakura Y."/>
            <person name="Shoguchi E."/>
            <person name="Shin-i T."/>
            <person name="Spagnuolo A."/>
            <person name="Stainier D."/>
            <person name="Suzuki M.M."/>
            <person name="Tassy O."/>
            <person name="Takatori N."/>
            <person name="Tokuoka M."/>
            <person name="Yagi K."/>
            <person name="Yoshizaki F."/>
            <person name="Wada S."/>
            <person name="Zhang C."/>
            <person name="Hyatt P.D."/>
            <person name="Larimer F."/>
            <person name="Detter C."/>
            <person name="Doggett N."/>
            <person name="Glavina T."/>
            <person name="Hawkins T."/>
            <person name="Richardson P."/>
            <person name="Lucas S."/>
            <person name="Kohara Y."/>
            <person name="Levine M."/>
            <person name="Satoh N."/>
            <person name="Rokhsar D.S."/>
        </authorList>
    </citation>
    <scope>NUCLEOTIDE SEQUENCE [LARGE SCALE GENOMIC DNA]</scope>
</reference>
<dbReference type="InParanoid" id="H2Y2E8"/>
<comment type="subcellular location">
    <subcellularLocation>
        <location evidence="1">Membrane</location>
        <topology evidence="1">Multi-pass membrane protein</topology>
    </subcellularLocation>
</comment>
<keyword evidence="7" id="KW-0594">Phospholipid biosynthesis</keyword>
<reference evidence="17" key="4">
    <citation type="submission" date="2025-09" db="UniProtKB">
        <authorList>
            <consortium name="Ensembl"/>
        </authorList>
    </citation>
    <scope>IDENTIFICATION</scope>
</reference>
<dbReference type="Ensembl" id="ENSCINT00000032183.1">
    <property type="protein sequence ID" value="ENSCINP00000036083.1"/>
    <property type="gene ID" value="ENSCING00000017984.1"/>
</dbReference>
<keyword evidence="8" id="KW-1208">Phospholipid metabolism</keyword>
<evidence type="ECO:0000256" key="16">
    <source>
        <dbReference type="SAM" id="Phobius"/>
    </source>
</evidence>
<dbReference type="OMA" id="RICQEDF"/>
<dbReference type="PANTHER" id="PTHR10414">
    <property type="entry name" value="ETHANOLAMINEPHOSPHOTRANSFERASE"/>
    <property type="match status" value="1"/>
</dbReference>
<evidence type="ECO:0000256" key="5">
    <source>
        <dbReference type="ARBA" id="ARBA00022989"/>
    </source>
</evidence>
<dbReference type="Gene3D" id="1.20.120.1760">
    <property type="match status" value="1"/>
</dbReference>
<accession>H2Y2E8</accession>
<dbReference type="Pfam" id="PF01066">
    <property type="entry name" value="CDP-OH_P_transf"/>
    <property type="match status" value="1"/>
</dbReference>
<dbReference type="PROSITE" id="PS00379">
    <property type="entry name" value="CDP_ALCOHOL_P_TRANSF"/>
    <property type="match status" value="1"/>
</dbReference>
<dbReference type="Proteomes" id="UP000008144">
    <property type="component" value="Chromosome 5"/>
</dbReference>